<dbReference type="PANTHER" id="PTHR47642:SF5">
    <property type="entry name" value="ATP-DEPENDENT DNA HELICASE"/>
    <property type="match status" value="1"/>
</dbReference>
<evidence type="ECO:0000256" key="1">
    <source>
        <dbReference type="ARBA" id="ARBA00022741"/>
    </source>
</evidence>
<keyword evidence="6" id="KW-0238">DNA-binding</keyword>
<dbReference type="GO" id="GO:0000723">
    <property type="term" value="P:telomere maintenance"/>
    <property type="evidence" value="ECO:0007669"/>
    <property type="project" value="InterPro"/>
</dbReference>
<dbReference type="PANTHER" id="PTHR47642">
    <property type="entry name" value="ATP-DEPENDENT DNA HELICASE"/>
    <property type="match status" value="1"/>
</dbReference>
<evidence type="ECO:0000256" key="2">
    <source>
        <dbReference type="ARBA" id="ARBA00022763"/>
    </source>
</evidence>
<comment type="catalytic activity">
    <reaction evidence="9">
        <text>ATP + H2O = ADP + phosphate + H(+)</text>
        <dbReference type="Rhea" id="RHEA:13065"/>
        <dbReference type="ChEBI" id="CHEBI:15377"/>
        <dbReference type="ChEBI" id="CHEBI:15378"/>
        <dbReference type="ChEBI" id="CHEBI:30616"/>
        <dbReference type="ChEBI" id="CHEBI:43474"/>
        <dbReference type="ChEBI" id="CHEBI:456216"/>
        <dbReference type="EC" id="5.6.2.3"/>
    </reaction>
</comment>
<dbReference type="InterPro" id="IPR010285">
    <property type="entry name" value="DNA_helicase_pif1-like_DEAD"/>
</dbReference>
<comment type="caution">
    <text evidence="12">The sequence shown here is derived from an EMBL/GenBank/DDBJ whole genome shotgun (WGS) entry which is preliminary data.</text>
</comment>
<dbReference type="EC" id="5.6.2.3" evidence="9"/>
<gene>
    <name evidence="12" type="ORF">HYH03_015930</name>
</gene>
<dbReference type="AlphaFoldDB" id="A0A836BRZ8"/>
<dbReference type="SUPFAM" id="SSF52540">
    <property type="entry name" value="P-loop containing nucleoside triphosphate hydrolases"/>
    <property type="match status" value="2"/>
</dbReference>
<keyword evidence="8" id="KW-0413">Isomerase</keyword>
<evidence type="ECO:0000313" key="13">
    <source>
        <dbReference type="Proteomes" id="UP000612055"/>
    </source>
</evidence>
<sequence length="511" mass="55770">MTALDPIQERVVDRVCAGRSVVFTGSAGTGKTFLLNVILQRLREKYGEDEFKDRVAVTAMTGIAATHIQGTTFNAVIGLRVPTTYANFMCMLRKDNVTRICRLDMLVVDECSMMSAELFELFVFMMAMIRRKSQPAGDLQLVFSGDFFQMPPVCKQQQLSKDIDANAFTNFGYAFQAPSWPLVFQREDHIMLTNIFRQADACFAAQLNTIRVGTADAIATLADLVAACSRPVECADGIKPTQVYARNADVDRVNTAELLALPGEPVTYAAIDEVVLRSALTSNNSSTSNNVSAKDHFKDCMASASLQLKVGAQVMLLKNLDTAAGLVNGSRGVVVAFLSKARALQEAREYLGAAQLADAALACAKTPAVQVVPVVRFVNGRELAVTPALFVQQILGRGECRRVQLPLKLAWTVTIHKSQGLTLDAVQVSLSGMFVPGQAYVALSRARTLSGLEILDWDRRVVPPDEGVREFYASLEASEPAPSGAWDAFCIRRWGRPGVTARELLDMRRAT</sequence>
<dbReference type="Gene3D" id="3.40.50.300">
    <property type="entry name" value="P-loop containing nucleotide triphosphate hydrolases"/>
    <property type="match status" value="2"/>
</dbReference>
<keyword evidence="5 9" id="KW-0067">ATP-binding</keyword>
<evidence type="ECO:0000256" key="8">
    <source>
        <dbReference type="ARBA" id="ARBA00023235"/>
    </source>
</evidence>
<dbReference type="GO" id="GO:0016787">
    <property type="term" value="F:hydrolase activity"/>
    <property type="evidence" value="ECO:0007669"/>
    <property type="project" value="UniProtKB-KW"/>
</dbReference>
<keyword evidence="3 9" id="KW-0378">Hydrolase</keyword>
<dbReference type="EMBL" id="JAEHOE010000131">
    <property type="protein sequence ID" value="KAG2485349.1"/>
    <property type="molecule type" value="Genomic_DNA"/>
</dbReference>
<dbReference type="OrthoDB" id="508102at2759"/>
<dbReference type="GO" id="GO:0006281">
    <property type="term" value="P:DNA repair"/>
    <property type="evidence" value="ECO:0007669"/>
    <property type="project" value="UniProtKB-KW"/>
</dbReference>
<evidence type="ECO:0000256" key="6">
    <source>
        <dbReference type="ARBA" id="ARBA00023125"/>
    </source>
</evidence>
<evidence type="ECO:0000256" key="4">
    <source>
        <dbReference type="ARBA" id="ARBA00022806"/>
    </source>
</evidence>
<evidence type="ECO:0000259" key="10">
    <source>
        <dbReference type="Pfam" id="PF05970"/>
    </source>
</evidence>
<dbReference type="GO" id="GO:0006310">
    <property type="term" value="P:DNA recombination"/>
    <property type="evidence" value="ECO:0007669"/>
    <property type="project" value="UniProtKB-KW"/>
</dbReference>
<keyword evidence="1 9" id="KW-0547">Nucleotide-binding</keyword>
<proteinExistence type="inferred from homology"/>
<dbReference type="InterPro" id="IPR027417">
    <property type="entry name" value="P-loop_NTPase"/>
</dbReference>
<dbReference type="InterPro" id="IPR049163">
    <property type="entry name" value="Pif1-like_2B_dom"/>
</dbReference>
<accession>A0A836BRZ8</accession>
<feature type="domain" description="DNA helicase Pif1-like DEAD-box helicase" evidence="10">
    <location>
        <begin position="10"/>
        <end position="165"/>
    </location>
</feature>
<evidence type="ECO:0000256" key="3">
    <source>
        <dbReference type="ARBA" id="ARBA00022801"/>
    </source>
</evidence>
<reference evidence="12" key="1">
    <citation type="journal article" date="2020" name="bioRxiv">
        <title>Comparative genomics of Chlamydomonas.</title>
        <authorList>
            <person name="Craig R.J."/>
            <person name="Hasan A.R."/>
            <person name="Ness R.W."/>
            <person name="Keightley P.D."/>
        </authorList>
    </citation>
    <scope>NUCLEOTIDE SEQUENCE</scope>
    <source>
        <strain evidence="12">CCAP 11/70</strain>
    </source>
</reference>
<evidence type="ECO:0000256" key="9">
    <source>
        <dbReference type="RuleBase" id="RU363044"/>
    </source>
</evidence>
<dbReference type="InterPro" id="IPR051055">
    <property type="entry name" value="PIF1_helicase"/>
</dbReference>
<name>A0A836BRZ8_9CHLO</name>
<evidence type="ECO:0000259" key="11">
    <source>
        <dbReference type="Pfam" id="PF21530"/>
    </source>
</evidence>
<keyword evidence="9" id="KW-0233">DNA recombination</keyword>
<keyword evidence="7 9" id="KW-0234">DNA repair</keyword>
<evidence type="ECO:0000256" key="5">
    <source>
        <dbReference type="ARBA" id="ARBA00022840"/>
    </source>
</evidence>
<dbReference type="CDD" id="cd18809">
    <property type="entry name" value="SF1_C_RecD"/>
    <property type="match status" value="1"/>
</dbReference>
<keyword evidence="4 9" id="KW-0347">Helicase</keyword>
<feature type="domain" description="DNA helicase Pif1-like 2B" evidence="11">
    <location>
        <begin position="300"/>
        <end position="337"/>
    </location>
</feature>
<evidence type="ECO:0000313" key="12">
    <source>
        <dbReference type="EMBL" id="KAG2485349.1"/>
    </source>
</evidence>
<dbReference type="Proteomes" id="UP000612055">
    <property type="component" value="Unassembled WGS sequence"/>
</dbReference>
<dbReference type="GO" id="GO:0043139">
    <property type="term" value="F:5'-3' DNA helicase activity"/>
    <property type="evidence" value="ECO:0007669"/>
    <property type="project" value="UniProtKB-EC"/>
</dbReference>
<dbReference type="Pfam" id="PF21530">
    <property type="entry name" value="Pif1_2B_dom"/>
    <property type="match status" value="1"/>
</dbReference>
<keyword evidence="2 9" id="KW-0227">DNA damage</keyword>
<protein>
    <recommendedName>
        <fullName evidence="9">ATP-dependent DNA helicase</fullName>
        <ecNumber evidence="9">5.6.2.3</ecNumber>
    </recommendedName>
</protein>
<evidence type="ECO:0000256" key="7">
    <source>
        <dbReference type="ARBA" id="ARBA00023204"/>
    </source>
</evidence>
<dbReference type="GO" id="GO:0005524">
    <property type="term" value="F:ATP binding"/>
    <property type="evidence" value="ECO:0007669"/>
    <property type="project" value="UniProtKB-KW"/>
</dbReference>
<comment type="cofactor">
    <cofactor evidence="9">
        <name>Mg(2+)</name>
        <dbReference type="ChEBI" id="CHEBI:18420"/>
    </cofactor>
</comment>
<organism evidence="12 13">
    <name type="scientific">Edaphochlamys debaryana</name>
    <dbReference type="NCBI Taxonomy" id="47281"/>
    <lineage>
        <taxon>Eukaryota</taxon>
        <taxon>Viridiplantae</taxon>
        <taxon>Chlorophyta</taxon>
        <taxon>core chlorophytes</taxon>
        <taxon>Chlorophyceae</taxon>
        <taxon>CS clade</taxon>
        <taxon>Chlamydomonadales</taxon>
        <taxon>Chlamydomonadales incertae sedis</taxon>
        <taxon>Edaphochlamys</taxon>
    </lineage>
</organism>
<keyword evidence="13" id="KW-1185">Reference proteome</keyword>
<comment type="similarity">
    <text evidence="9">Belongs to the helicase family.</text>
</comment>
<dbReference type="Pfam" id="PF05970">
    <property type="entry name" value="PIF1"/>
    <property type="match status" value="1"/>
</dbReference>